<evidence type="ECO:0000256" key="4">
    <source>
        <dbReference type="ARBA" id="ARBA00023239"/>
    </source>
</evidence>
<dbReference type="Pfam" id="PF07940">
    <property type="entry name" value="Hepar_II_III_C"/>
    <property type="match status" value="1"/>
</dbReference>
<reference evidence="7 8" key="1">
    <citation type="submission" date="2016-10" db="EMBL/GenBank/DDBJ databases">
        <authorList>
            <person name="de Groot N.N."/>
        </authorList>
    </citation>
    <scope>NUCLEOTIDE SEQUENCE [LARGE SCALE GENOMIC DNA]</scope>
    <source>
        <strain evidence="7 8">DSM 22220</strain>
    </source>
</reference>
<proteinExistence type="predicted"/>
<evidence type="ECO:0000313" key="8">
    <source>
        <dbReference type="Proteomes" id="UP000199344"/>
    </source>
</evidence>
<dbReference type="STRING" id="591205.SAMN05421538_1224"/>
<sequence length="557" mass="62187">MRKVCHDFMARGGLAQYDVATKLAREMVSRPVLYVGPDDSVELDKFGDFRSGYEALSNSHRYMYHALGHVRIFLVAYQKTGEAEFLVRARRHVHDWIEDNFEETPEDIKYAYYDHGAAERLGVMCTIWSVMRSVNASAIDTAKIEHCLIAHARLLGSWSFTGRHQPVFIHNHLVFQAIYCLLAGILLNKHPESDSWRQHGSDILAAQVDGLISSDGVSIENSTGYHLGLYRVLRDCTALLLSTPIALPSSVAGVRKRIAAMGSFTERMRFSADRMPAIGDTRYTPNLPIEKSLQVTREQLELSTRLAMFPDAGYASIKDDVGGQREMNLTMIASALSQTHKHDDDLSITLSTNDGIQWIADPGFYKYDRSELSMYASSVMAHNAPYLADGQYEHKLRRAGLDGEEMTASDLVRVEGWHKHYPGVLVTRHLLWHSALSTLVIEDQVAAESRNETSVTVGFVLGDGITAERSESNSWTLWHRAFDISGPSIVFPDGSAICEDDATVFPMGRPTSASRLVITRPFVNGIARVQTIVTWSDLEPATLIDTVAHSRVRTKLD</sequence>
<dbReference type="InterPro" id="IPR031680">
    <property type="entry name" value="Hepar_II_III_N"/>
</dbReference>
<evidence type="ECO:0000259" key="6">
    <source>
        <dbReference type="Pfam" id="PF16889"/>
    </source>
</evidence>
<dbReference type="InterPro" id="IPR012480">
    <property type="entry name" value="Hepar_II_III_C"/>
</dbReference>
<dbReference type="SUPFAM" id="SSF48230">
    <property type="entry name" value="Chondroitin AC/alginate lyase"/>
    <property type="match status" value="1"/>
</dbReference>
<dbReference type="PANTHER" id="PTHR39210">
    <property type="entry name" value="HEPARIN-SULFATE LYASE"/>
    <property type="match status" value="1"/>
</dbReference>
<evidence type="ECO:0000256" key="1">
    <source>
        <dbReference type="ARBA" id="ARBA00004418"/>
    </source>
</evidence>
<evidence type="ECO:0000259" key="5">
    <source>
        <dbReference type="Pfam" id="PF07940"/>
    </source>
</evidence>
<organism evidence="7 8">
    <name type="scientific">Paracoccus isoporae</name>
    <dbReference type="NCBI Taxonomy" id="591205"/>
    <lineage>
        <taxon>Bacteria</taxon>
        <taxon>Pseudomonadati</taxon>
        <taxon>Pseudomonadota</taxon>
        <taxon>Alphaproteobacteria</taxon>
        <taxon>Rhodobacterales</taxon>
        <taxon>Paracoccaceae</taxon>
        <taxon>Paracoccus</taxon>
    </lineage>
</organism>
<dbReference type="Gene3D" id="2.70.98.70">
    <property type="match status" value="1"/>
</dbReference>
<dbReference type="GO" id="GO:0016829">
    <property type="term" value="F:lyase activity"/>
    <property type="evidence" value="ECO:0007669"/>
    <property type="project" value="UniProtKB-KW"/>
</dbReference>
<dbReference type="GO" id="GO:0042597">
    <property type="term" value="C:periplasmic space"/>
    <property type="evidence" value="ECO:0007669"/>
    <property type="project" value="UniProtKB-SubCell"/>
</dbReference>
<keyword evidence="3" id="KW-0574">Periplasm</keyword>
<dbReference type="Pfam" id="PF16889">
    <property type="entry name" value="Hepar_II_III_N"/>
    <property type="match status" value="1"/>
</dbReference>
<feature type="domain" description="Heparinase II/III-like C-terminal" evidence="5">
    <location>
        <begin position="304"/>
        <end position="520"/>
    </location>
</feature>
<evidence type="ECO:0000256" key="3">
    <source>
        <dbReference type="ARBA" id="ARBA00022764"/>
    </source>
</evidence>
<dbReference type="Proteomes" id="UP000199344">
    <property type="component" value="Unassembled WGS sequence"/>
</dbReference>
<gene>
    <name evidence="7" type="ORF">SAMN05421538_1224</name>
</gene>
<protein>
    <submittedName>
        <fullName evidence="7">Heparinase II/III N-terminus</fullName>
    </submittedName>
</protein>
<accession>A0A1G7HH25</accession>
<dbReference type="PANTHER" id="PTHR39210:SF1">
    <property type="entry name" value="HEPARIN-SULFATE LYASE"/>
    <property type="match status" value="1"/>
</dbReference>
<dbReference type="InterPro" id="IPR008929">
    <property type="entry name" value="Chondroitin_lyas"/>
</dbReference>
<dbReference type="Gene3D" id="1.50.10.100">
    <property type="entry name" value="Chondroitin AC/alginate lyase"/>
    <property type="match status" value="1"/>
</dbReference>
<keyword evidence="8" id="KW-1185">Reference proteome</keyword>
<keyword evidence="4" id="KW-0456">Lyase</keyword>
<evidence type="ECO:0000313" key="7">
    <source>
        <dbReference type="EMBL" id="SDE99661.1"/>
    </source>
</evidence>
<dbReference type="AlphaFoldDB" id="A0A1G7HH25"/>
<name>A0A1G7HH25_9RHOB</name>
<evidence type="ECO:0000256" key="2">
    <source>
        <dbReference type="ARBA" id="ARBA00022729"/>
    </source>
</evidence>
<feature type="domain" description="Heparin-sulfate lyase N-terminal" evidence="6">
    <location>
        <begin position="76"/>
        <end position="284"/>
    </location>
</feature>
<keyword evidence="2" id="KW-0732">Signal</keyword>
<dbReference type="EMBL" id="FNAH01000022">
    <property type="protein sequence ID" value="SDE99661.1"/>
    <property type="molecule type" value="Genomic_DNA"/>
</dbReference>
<comment type="subcellular location">
    <subcellularLocation>
        <location evidence="1">Periplasm</location>
    </subcellularLocation>
</comment>